<name>A0A0F9KZG4_9ZZZZ</name>
<sequence length="123" mass="13793">MSPLGSNLPVVKHPVIEVENGDWQLMAQGKKPWAAIPYDLSDPVLYSLLSFEWEKEAPLGRQPDWQPKEAIICFRNKADGEILSCRYNGWEVVDWAPGWVFILVSGILGGSGEDSDEATYRNT</sequence>
<accession>A0A0F9KZG4</accession>
<reference evidence="1" key="1">
    <citation type="journal article" date="2015" name="Nature">
        <title>Complex archaea that bridge the gap between prokaryotes and eukaryotes.</title>
        <authorList>
            <person name="Spang A."/>
            <person name="Saw J.H."/>
            <person name="Jorgensen S.L."/>
            <person name="Zaremba-Niedzwiedzka K."/>
            <person name="Martijn J."/>
            <person name="Lind A.E."/>
            <person name="van Eijk R."/>
            <person name="Schleper C."/>
            <person name="Guy L."/>
            <person name="Ettema T.J."/>
        </authorList>
    </citation>
    <scope>NUCLEOTIDE SEQUENCE</scope>
</reference>
<dbReference type="EMBL" id="LAZR01007157">
    <property type="protein sequence ID" value="KKM87068.1"/>
    <property type="molecule type" value="Genomic_DNA"/>
</dbReference>
<gene>
    <name evidence="1" type="ORF">LCGC14_1272710</name>
</gene>
<evidence type="ECO:0000313" key="1">
    <source>
        <dbReference type="EMBL" id="KKM87068.1"/>
    </source>
</evidence>
<dbReference type="AlphaFoldDB" id="A0A0F9KZG4"/>
<proteinExistence type="predicted"/>
<comment type="caution">
    <text evidence="1">The sequence shown here is derived from an EMBL/GenBank/DDBJ whole genome shotgun (WGS) entry which is preliminary data.</text>
</comment>
<protein>
    <submittedName>
        <fullName evidence="1">Uncharacterized protein</fullName>
    </submittedName>
</protein>
<organism evidence="1">
    <name type="scientific">marine sediment metagenome</name>
    <dbReference type="NCBI Taxonomy" id="412755"/>
    <lineage>
        <taxon>unclassified sequences</taxon>
        <taxon>metagenomes</taxon>
        <taxon>ecological metagenomes</taxon>
    </lineage>
</organism>